<dbReference type="EMBL" id="JARKIF010000322">
    <property type="protein sequence ID" value="KAJ7601752.1"/>
    <property type="molecule type" value="Genomic_DNA"/>
</dbReference>
<keyword evidence="5" id="KW-1185">Reference proteome</keyword>
<gene>
    <name evidence="4" type="ORF">FB45DRAFT_318449</name>
</gene>
<proteinExistence type="inferred from homology"/>
<evidence type="ECO:0000256" key="1">
    <source>
        <dbReference type="ARBA" id="ARBA00006484"/>
    </source>
</evidence>
<evidence type="ECO:0000256" key="3">
    <source>
        <dbReference type="ARBA" id="ARBA00023002"/>
    </source>
</evidence>
<name>A0AAD7F846_9AGAR</name>
<dbReference type="PANTHER" id="PTHR24320">
    <property type="entry name" value="RETINOL DEHYDROGENASE"/>
    <property type="match status" value="1"/>
</dbReference>
<dbReference type="SUPFAM" id="SSF51735">
    <property type="entry name" value="NAD(P)-binding Rossmann-fold domains"/>
    <property type="match status" value="1"/>
</dbReference>
<dbReference type="InterPro" id="IPR002347">
    <property type="entry name" value="SDR_fam"/>
</dbReference>
<evidence type="ECO:0000313" key="4">
    <source>
        <dbReference type="EMBL" id="KAJ7601752.1"/>
    </source>
</evidence>
<accession>A0AAD7F846</accession>
<comment type="caution">
    <text evidence="4">The sequence shown here is derived from an EMBL/GenBank/DDBJ whole genome shotgun (WGS) entry which is preliminary data.</text>
</comment>
<keyword evidence="2" id="KW-0521">NADP</keyword>
<dbReference type="Proteomes" id="UP001221142">
    <property type="component" value="Unassembled WGS sequence"/>
</dbReference>
<evidence type="ECO:0000313" key="5">
    <source>
        <dbReference type="Proteomes" id="UP001221142"/>
    </source>
</evidence>
<comment type="similarity">
    <text evidence="1">Belongs to the short-chain dehydrogenases/reductases (SDR) family.</text>
</comment>
<reference evidence="4" key="1">
    <citation type="submission" date="2023-03" db="EMBL/GenBank/DDBJ databases">
        <title>Massive genome expansion in bonnet fungi (Mycena s.s.) driven by repeated elements and novel gene families across ecological guilds.</title>
        <authorList>
            <consortium name="Lawrence Berkeley National Laboratory"/>
            <person name="Harder C.B."/>
            <person name="Miyauchi S."/>
            <person name="Viragh M."/>
            <person name="Kuo A."/>
            <person name="Thoen E."/>
            <person name="Andreopoulos B."/>
            <person name="Lu D."/>
            <person name="Skrede I."/>
            <person name="Drula E."/>
            <person name="Henrissat B."/>
            <person name="Morin E."/>
            <person name="Kohler A."/>
            <person name="Barry K."/>
            <person name="LaButti K."/>
            <person name="Morin E."/>
            <person name="Salamov A."/>
            <person name="Lipzen A."/>
            <person name="Mereny Z."/>
            <person name="Hegedus B."/>
            <person name="Baldrian P."/>
            <person name="Stursova M."/>
            <person name="Weitz H."/>
            <person name="Taylor A."/>
            <person name="Grigoriev I.V."/>
            <person name="Nagy L.G."/>
            <person name="Martin F."/>
            <person name="Kauserud H."/>
        </authorList>
    </citation>
    <scope>NUCLEOTIDE SEQUENCE</scope>
    <source>
        <strain evidence="4">9284</strain>
    </source>
</reference>
<dbReference type="InterPro" id="IPR036291">
    <property type="entry name" value="NAD(P)-bd_dom_sf"/>
</dbReference>
<dbReference type="AlphaFoldDB" id="A0AAD7F846"/>
<dbReference type="GO" id="GO:0016491">
    <property type="term" value="F:oxidoreductase activity"/>
    <property type="evidence" value="ECO:0007669"/>
    <property type="project" value="UniProtKB-KW"/>
</dbReference>
<keyword evidence="3" id="KW-0560">Oxidoreductase</keyword>
<sequence>MGACSVLGQFFPSKPTWSVDEIPDLTGQVMLVTGGNAGIGRETVKVLLEHNAKVYIAGRNESKCIEAIKDIEVQTGKRAEFLQLDLSDLASVKKAAEEFMRRETRLNVLFNNAGVMWPPMDMMTAQKFDLQFGTNTLGPFYFTKLVLPLLTATAASTGTKVRIVNTASLTGELHPQADGVNYDTLFDGPARRKKDKGYLYGQSKLGNILVSNELARRYTDEGIISIALNPGNLRTELARHEKNPVKMGVIALLRYPVQLGALTQLWAGTMKEAEELNGGYLIPWARIGEMPPAAADLAAGKALWTWLEEQVERFEAGN</sequence>
<evidence type="ECO:0000256" key="2">
    <source>
        <dbReference type="ARBA" id="ARBA00022857"/>
    </source>
</evidence>
<dbReference type="PRINTS" id="PR00081">
    <property type="entry name" value="GDHRDH"/>
</dbReference>
<dbReference type="PANTHER" id="PTHR24320:SF236">
    <property type="entry name" value="SHORT-CHAIN DEHYDROGENASE-RELATED"/>
    <property type="match status" value="1"/>
</dbReference>
<protein>
    <submittedName>
        <fullName evidence="4">NAD(P)-binding protein</fullName>
    </submittedName>
</protein>
<dbReference type="Pfam" id="PF00106">
    <property type="entry name" value="adh_short"/>
    <property type="match status" value="1"/>
</dbReference>
<organism evidence="4 5">
    <name type="scientific">Roridomyces roridus</name>
    <dbReference type="NCBI Taxonomy" id="1738132"/>
    <lineage>
        <taxon>Eukaryota</taxon>
        <taxon>Fungi</taxon>
        <taxon>Dikarya</taxon>
        <taxon>Basidiomycota</taxon>
        <taxon>Agaricomycotina</taxon>
        <taxon>Agaricomycetes</taxon>
        <taxon>Agaricomycetidae</taxon>
        <taxon>Agaricales</taxon>
        <taxon>Marasmiineae</taxon>
        <taxon>Mycenaceae</taxon>
        <taxon>Roridomyces</taxon>
    </lineage>
</organism>
<dbReference type="Gene3D" id="3.40.50.720">
    <property type="entry name" value="NAD(P)-binding Rossmann-like Domain"/>
    <property type="match status" value="1"/>
</dbReference>